<gene>
    <name evidence="2" type="ORF">GCM10023235_26580</name>
</gene>
<evidence type="ECO:0000313" key="2">
    <source>
        <dbReference type="EMBL" id="GAA4848437.1"/>
    </source>
</evidence>
<accession>A0ABP9DPV1</accession>
<dbReference type="PANTHER" id="PTHR35010">
    <property type="entry name" value="BLL4672 PROTEIN-RELATED"/>
    <property type="match status" value="1"/>
</dbReference>
<feature type="domain" description="HTH cro/C1-type" evidence="1">
    <location>
        <begin position="22"/>
        <end position="94"/>
    </location>
</feature>
<organism evidence="2 3">
    <name type="scientific">Kitasatospora terrestris</name>
    <dbReference type="NCBI Taxonomy" id="258051"/>
    <lineage>
        <taxon>Bacteria</taxon>
        <taxon>Bacillati</taxon>
        <taxon>Actinomycetota</taxon>
        <taxon>Actinomycetes</taxon>
        <taxon>Kitasatosporales</taxon>
        <taxon>Streptomycetaceae</taxon>
        <taxon>Kitasatospora</taxon>
    </lineage>
</organism>
<dbReference type="RefSeq" id="WP_345697027.1">
    <property type="nucleotide sequence ID" value="NZ_BAABIS010000001.1"/>
</dbReference>
<evidence type="ECO:0000259" key="1">
    <source>
        <dbReference type="SMART" id="SM00530"/>
    </source>
</evidence>
<dbReference type="InterPro" id="IPR001387">
    <property type="entry name" value="Cro/C1-type_HTH"/>
</dbReference>
<comment type="caution">
    <text evidence="2">The sequence shown here is derived from an EMBL/GenBank/DDBJ whole genome shotgun (WGS) entry which is preliminary data.</text>
</comment>
<keyword evidence="3" id="KW-1185">Reference proteome</keyword>
<dbReference type="Proteomes" id="UP001501752">
    <property type="component" value="Unassembled WGS sequence"/>
</dbReference>
<dbReference type="PANTHER" id="PTHR35010:SF2">
    <property type="entry name" value="BLL4672 PROTEIN"/>
    <property type="match status" value="1"/>
</dbReference>
<reference evidence="3" key="1">
    <citation type="journal article" date="2019" name="Int. J. Syst. Evol. Microbiol.">
        <title>The Global Catalogue of Microorganisms (GCM) 10K type strain sequencing project: providing services to taxonomists for standard genome sequencing and annotation.</title>
        <authorList>
            <consortium name="The Broad Institute Genomics Platform"/>
            <consortium name="The Broad Institute Genome Sequencing Center for Infectious Disease"/>
            <person name="Wu L."/>
            <person name="Ma J."/>
        </authorList>
    </citation>
    <scope>NUCLEOTIDE SEQUENCE [LARGE SCALE GENOMIC DNA]</scope>
    <source>
        <strain evidence="3">JCM 13006</strain>
    </source>
</reference>
<dbReference type="Gene3D" id="3.30.450.180">
    <property type="match status" value="1"/>
</dbReference>
<dbReference type="Pfam" id="PF13560">
    <property type="entry name" value="HTH_31"/>
    <property type="match status" value="1"/>
</dbReference>
<dbReference type="InterPro" id="IPR010982">
    <property type="entry name" value="Lambda_DNA-bd_dom_sf"/>
</dbReference>
<dbReference type="Gene3D" id="1.10.260.40">
    <property type="entry name" value="lambda repressor-like DNA-binding domains"/>
    <property type="match status" value="1"/>
</dbReference>
<dbReference type="SUPFAM" id="SSF47413">
    <property type="entry name" value="lambda repressor-like DNA-binding domains"/>
    <property type="match status" value="1"/>
</dbReference>
<dbReference type="CDD" id="cd00093">
    <property type="entry name" value="HTH_XRE"/>
    <property type="match status" value="1"/>
</dbReference>
<proteinExistence type="predicted"/>
<dbReference type="InterPro" id="IPR041413">
    <property type="entry name" value="MLTR_LBD"/>
</dbReference>
<dbReference type="Pfam" id="PF17765">
    <property type="entry name" value="MLTR_LBD"/>
    <property type="match status" value="1"/>
</dbReference>
<dbReference type="SMART" id="SM00530">
    <property type="entry name" value="HTH_XRE"/>
    <property type="match status" value="1"/>
</dbReference>
<protein>
    <submittedName>
        <fullName evidence="2">Helix-turn-helix transcriptional regulator</fullName>
    </submittedName>
</protein>
<sequence>MIEEAARPRSGPEQRRTELAAFLRACRARVSPEAVGLPPGPRRRTPGLRREELAQLAGVGVTWYTWLEQGRPINASAQVLTAVARALRLDAAERDHLFRLAGTPTPQAGPAAPVLDRTCQVILDALDPMPAAISNGRYDVLLHNAAYDALFPGATRPSSPDGRRNSMWCAFTVPACCNPFLNRAEELPRMVGRLRGAYGRHVGEPVWEEYLRDLGAASAEFRELWARQEVAPPRTSRKVFRHAAVGEMVFEAAYLTIPAAPECHLVVYTPEGPEDRRRMERLVADPGLPAVDHVH</sequence>
<evidence type="ECO:0000313" key="3">
    <source>
        <dbReference type="Proteomes" id="UP001501752"/>
    </source>
</evidence>
<dbReference type="EMBL" id="BAABIS010000001">
    <property type="protein sequence ID" value="GAA4848437.1"/>
    <property type="molecule type" value="Genomic_DNA"/>
</dbReference>
<name>A0ABP9DPV1_9ACTN</name>